<proteinExistence type="predicted"/>
<dbReference type="HOGENOM" id="CLU_037612_5_5_5"/>
<reference evidence="1 2" key="1">
    <citation type="journal article" date="2012" name="J. Am. Chem. Soc.">
        <title>Bacterial biosynthesis and maturation of the didemnin anti-cancer agents.</title>
        <authorList>
            <person name="Xu Y."/>
            <person name="Kersten R.D."/>
            <person name="Nam S.J."/>
            <person name="Lu L."/>
            <person name="Al-Suwailem A.M."/>
            <person name="Zheng H."/>
            <person name="Fenical W."/>
            <person name="Dorrestein P.C."/>
            <person name="Moore B.S."/>
            <person name="Qian P.Y."/>
        </authorList>
    </citation>
    <scope>NUCLEOTIDE SEQUENCE [LARGE SCALE GENOMIC DNA]</scope>
    <source>
        <strain evidence="1 2">KA081020-065</strain>
    </source>
</reference>
<dbReference type="Proteomes" id="UP000005258">
    <property type="component" value="Plasmid pTM1"/>
</dbReference>
<accession>I3TS07</accession>
<dbReference type="PATRIC" id="fig|1110502.3.peg.3800"/>
<gene>
    <name evidence="1" type="ordered locus">TMO_a0142</name>
</gene>
<dbReference type="PANTHER" id="PTHR13696">
    <property type="entry name" value="P-LOOP CONTAINING NUCLEOSIDE TRIPHOSPHATE HYDROLASE"/>
    <property type="match status" value="1"/>
</dbReference>
<dbReference type="KEGG" id="tmo:TMO_a0142"/>
<geneLocation type="plasmid" evidence="1 2">
    <name>pTM1</name>
</geneLocation>
<evidence type="ECO:0000313" key="1">
    <source>
        <dbReference type="EMBL" id="AFK55545.1"/>
    </source>
</evidence>
<sequence>MRKLVPACSSRPARYDAATGSAGLAPAGLLQRIFCGWNRRPRRAGGEFPMAIIAFANPKGGAGKTTSALVLGTELAARTKVAVIDADPNHPITDWAALPGKPDNLTVLGDIGEHNIVETIDAAAETHAFVLVDLEGTASTVVAYAIGRADLVLIPLQAKQLDGKQAVRAIQLVKRQEKAFRRRIPHSVLLTRTSAAIRSRALRAIVEDLEAAGVKILPVELIERGAFDAFLAYGGTLEALDRKEVAGVDKAIENARAYAAAVIQLLRENEAEAQAAAVAGGQGA</sequence>
<dbReference type="InterPro" id="IPR027417">
    <property type="entry name" value="P-loop_NTPase"/>
</dbReference>
<evidence type="ECO:0000313" key="2">
    <source>
        <dbReference type="Proteomes" id="UP000005258"/>
    </source>
</evidence>
<dbReference type="SUPFAM" id="SSF52540">
    <property type="entry name" value="P-loop containing nucleoside triphosphate hydrolases"/>
    <property type="match status" value="1"/>
</dbReference>
<protein>
    <submittedName>
        <fullName evidence="1">Cobyrinic acid ac-diamide synthase</fullName>
    </submittedName>
</protein>
<dbReference type="InterPro" id="IPR050678">
    <property type="entry name" value="DNA_Partitioning_ATPase"/>
</dbReference>
<name>I3TS07_TISMK</name>
<organism evidence="1 2">
    <name type="scientific">Tistrella mobilis (strain KA081020-065)</name>
    <dbReference type="NCBI Taxonomy" id="1110502"/>
    <lineage>
        <taxon>Bacteria</taxon>
        <taxon>Pseudomonadati</taxon>
        <taxon>Pseudomonadota</taxon>
        <taxon>Alphaproteobacteria</taxon>
        <taxon>Geminicoccales</taxon>
        <taxon>Geminicoccaceae</taxon>
        <taxon>Tistrella</taxon>
    </lineage>
</organism>
<keyword evidence="2" id="KW-1185">Reference proteome</keyword>
<dbReference type="InterPro" id="IPR009744">
    <property type="entry name" value="VirC1"/>
</dbReference>
<dbReference type="PANTHER" id="PTHR13696:SF96">
    <property type="entry name" value="COBQ_COBB_MIND_PARA NUCLEOTIDE BINDING DOMAIN-CONTAINING PROTEIN"/>
    <property type="match status" value="1"/>
</dbReference>
<keyword evidence="1" id="KW-0614">Plasmid</keyword>
<dbReference type="AlphaFoldDB" id="I3TS07"/>
<dbReference type="Gene3D" id="3.40.50.300">
    <property type="entry name" value="P-loop containing nucleotide triphosphate hydrolases"/>
    <property type="match status" value="1"/>
</dbReference>
<dbReference type="EMBL" id="CP003237">
    <property type="protein sequence ID" value="AFK55545.1"/>
    <property type="molecule type" value="Genomic_DNA"/>
</dbReference>
<dbReference type="CDD" id="cd02042">
    <property type="entry name" value="ParAB_family"/>
    <property type="match status" value="1"/>
</dbReference>
<dbReference type="Pfam" id="PF07015">
    <property type="entry name" value="VirC1"/>
    <property type="match status" value="1"/>
</dbReference>